<feature type="compositionally biased region" description="Basic and acidic residues" evidence="1">
    <location>
        <begin position="54"/>
        <end position="64"/>
    </location>
</feature>
<feature type="region of interest" description="Disordered" evidence="1">
    <location>
        <begin position="25"/>
        <end position="66"/>
    </location>
</feature>
<evidence type="ECO:0000313" key="3">
    <source>
        <dbReference type="EMBL" id="KAB7505295.1"/>
    </source>
</evidence>
<proteinExistence type="predicted"/>
<sequence>MAKMLPIIIGILIVTNVGVRGCSIPSKIEPTKNTTEKPSITTIKEPSSDSTDQPETHPSEEKGPKTYCLPYNGTIFVPRTEEDNKIWLEFIMMLYHKDNSFKEAWYPLFYHDEGETFYWVYDTITVGFL</sequence>
<gene>
    <name evidence="3" type="ORF">Anas_08980</name>
</gene>
<reference evidence="3 4" key="1">
    <citation type="journal article" date="2019" name="PLoS Biol.">
        <title>Sex chromosomes control vertical transmission of feminizing Wolbachia symbionts in an isopod.</title>
        <authorList>
            <person name="Becking T."/>
            <person name="Chebbi M.A."/>
            <person name="Giraud I."/>
            <person name="Moumen B."/>
            <person name="Laverre T."/>
            <person name="Caubet Y."/>
            <person name="Peccoud J."/>
            <person name="Gilbert C."/>
            <person name="Cordaux R."/>
        </authorList>
    </citation>
    <scope>NUCLEOTIDE SEQUENCE [LARGE SCALE GENOMIC DNA]</scope>
    <source>
        <strain evidence="3">ANa2</strain>
        <tissue evidence="3">Whole body excluding digestive tract and cuticle</tissue>
    </source>
</reference>
<feature type="compositionally biased region" description="Polar residues" evidence="1">
    <location>
        <begin position="31"/>
        <end position="53"/>
    </location>
</feature>
<feature type="signal peptide" evidence="2">
    <location>
        <begin position="1"/>
        <end position="21"/>
    </location>
</feature>
<organism evidence="3 4">
    <name type="scientific">Armadillidium nasatum</name>
    <dbReference type="NCBI Taxonomy" id="96803"/>
    <lineage>
        <taxon>Eukaryota</taxon>
        <taxon>Metazoa</taxon>
        <taxon>Ecdysozoa</taxon>
        <taxon>Arthropoda</taxon>
        <taxon>Crustacea</taxon>
        <taxon>Multicrustacea</taxon>
        <taxon>Malacostraca</taxon>
        <taxon>Eumalacostraca</taxon>
        <taxon>Peracarida</taxon>
        <taxon>Isopoda</taxon>
        <taxon>Oniscidea</taxon>
        <taxon>Crinocheta</taxon>
        <taxon>Armadillidiidae</taxon>
        <taxon>Armadillidium</taxon>
    </lineage>
</organism>
<evidence type="ECO:0000256" key="2">
    <source>
        <dbReference type="SAM" id="SignalP"/>
    </source>
</evidence>
<keyword evidence="4" id="KW-1185">Reference proteome</keyword>
<accession>A0A5N5TIU3</accession>
<feature type="chain" id="PRO_5024307284" evidence="2">
    <location>
        <begin position="22"/>
        <end position="129"/>
    </location>
</feature>
<keyword evidence="2" id="KW-0732">Signal</keyword>
<dbReference type="AlphaFoldDB" id="A0A5N5TIU3"/>
<evidence type="ECO:0000313" key="4">
    <source>
        <dbReference type="Proteomes" id="UP000326759"/>
    </source>
</evidence>
<dbReference type="OrthoDB" id="10397476at2759"/>
<dbReference type="Proteomes" id="UP000326759">
    <property type="component" value="Unassembled WGS sequence"/>
</dbReference>
<comment type="caution">
    <text evidence="3">The sequence shown here is derived from an EMBL/GenBank/DDBJ whole genome shotgun (WGS) entry which is preliminary data.</text>
</comment>
<name>A0A5N5TIU3_9CRUS</name>
<dbReference type="EMBL" id="SEYY01001451">
    <property type="protein sequence ID" value="KAB7505295.1"/>
    <property type="molecule type" value="Genomic_DNA"/>
</dbReference>
<protein>
    <submittedName>
        <fullName evidence="3">Uncharacterized protein</fullName>
    </submittedName>
</protein>
<evidence type="ECO:0000256" key="1">
    <source>
        <dbReference type="SAM" id="MobiDB-lite"/>
    </source>
</evidence>